<evidence type="ECO:0000256" key="1">
    <source>
        <dbReference type="SAM" id="Phobius"/>
    </source>
</evidence>
<reference evidence="2" key="1">
    <citation type="submission" date="2022-07" db="EMBL/GenBank/DDBJ databases">
        <title>Chromosome-level genome of Muraenolepis orangiensis.</title>
        <authorList>
            <person name="Kim J."/>
        </authorList>
    </citation>
    <scope>NUCLEOTIDE SEQUENCE</scope>
    <source>
        <strain evidence="2">KU_S4_2022</strain>
        <tissue evidence="2">Muscle</tissue>
    </source>
</reference>
<evidence type="ECO:0000313" key="3">
    <source>
        <dbReference type="Proteomes" id="UP001148018"/>
    </source>
</evidence>
<keyword evidence="1" id="KW-1133">Transmembrane helix</keyword>
<protein>
    <recommendedName>
        <fullName evidence="4">5-hydroxytryptamine receptor 2A</fullName>
    </recommendedName>
</protein>
<dbReference type="OrthoDB" id="6358729at2759"/>
<sequence>MPIPVIGLHNEDKVFVDGSCVLNEERFMLIGSFVAFFIPLVIMVVSYCLTIQVLQRQATVFLYESKTSYNTQAPPTSLQAPPTSLQAPPTKFQIPQINTIAPPDCKEVQATPPQSRRNTLSCLKGADPSLLLRPSPADSLNILPCFEASSQLSSPAAGAGRGGDSAGCHGRRGMMQAIKNERRASKYVQQL</sequence>
<keyword evidence="1" id="KW-0472">Membrane</keyword>
<accession>A0A9Q0DCU3</accession>
<feature type="transmembrane region" description="Helical" evidence="1">
    <location>
        <begin position="27"/>
        <end position="49"/>
    </location>
</feature>
<keyword evidence="3" id="KW-1185">Reference proteome</keyword>
<gene>
    <name evidence="2" type="ORF">NHX12_013964</name>
</gene>
<dbReference type="Gene3D" id="1.20.1070.10">
    <property type="entry name" value="Rhodopsin 7-helix transmembrane proteins"/>
    <property type="match status" value="1"/>
</dbReference>
<dbReference type="AlphaFoldDB" id="A0A9Q0DCU3"/>
<dbReference type="SUPFAM" id="SSF81321">
    <property type="entry name" value="Family A G protein-coupled receptor-like"/>
    <property type="match status" value="1"/>
</dbReference>
<keyword evidence="1" id="KW-0812">Transmembrane</keyword>
<name>A0A9Q0DCU3_9TELE</name>
<comment type="caution">
    <text evidence="2">The sequence shown here is derived from an EMBL/GenBank/DDBJ whole genome shotgun (WGS) entry which is preliminary data.</text>
</comment>
<dbReference type="Proteomes" id="UP001148018">
    <property type="component" value="Unassembled WGS sequence"/>
</dbReference>
<dbReference type="EMBL" id="JANIIK010000118">
    <property type="protein sequence ID" value="KAJ3585243.1"/>
    <property type="molecule type" value="Genomic_DNA"/>
</dbReference>
<organism evidence="2 3">
    <name type="scientific">Muraenolepis orangiensis</name>
    <name type="common">Patagonian moray cod</name>
    <dbReference type="NCBI Taxonomy" id="630683"/>
    <lineage>
        <taxon>Eukaryota</taxon>
        <taxon>Metazoa</taxon>
        <taxon>Chordata</taxon>
        <taxon>Craniata</taxon>
        <taxon>Vertebrata</taxon>
        <taxon>Euteleostomi</taxon>
        <taxon>Actinopterygii</taxon>
        <taxon>Neopterygii</taxon>
        <taxon>Teleostei</taxon>
        <taxon>Neoteleostei</taxon>
        <taxon>Acanthomorphata</taxon>
        <taxon>Zeiogadaria</taxon>
        <taxon>Gadariae</taxon>
        <taxon>Gadiformes</taxon>
        <taxon>Muraenolepidoidei</taxon>
        <taxon>Muraenolepididae</taxon>
        <taxon>Muraenolepis</taxon>
    </lineage>
</organism>
<evidence type="ECO:0000313" key="2">
    <source>
        <dbReference type="EMBL" id="KAJ3585243.1"/>
    </source>
</evidence>
<evidence type="ECO:0008006" key="4">
    <source>
        <dbReference type="Google" id="ProtNLM"/>
    </source>
</evidence>
<proteinExistence type="predicted"/>